<evidence type="ECO:0000313" key="2">
    <source>
        <dbReference type="Proteomes" id="UP000326979"/>
    </source>
</evidence>
<dbReference type="RefSeq" id="WP_152780540.1">
    <property type="nucleotide sequence ID" value="NZ_BAABEQ010000072.1"/>
</dbReference>
<dbReference type="Gene3D" id="3.40.50.720">
    <property type="entry name" value="NAD(P)-binding Rossmann-like Domain"/>
    <property type="match status" value="1"/>
</dbReference>
<dbReference type="Proteomes" id="UP000326979">
    <property type="component" value="Unassembled WGS sequence"/>
</dbReference>
<organism evidence="1 2">
    <name type="scientific">Streptomyces phyllanthi</name>
    <dbReference type="NCBI Taxonomy" id="1803180"/>
    <lineage>
        <taxon>Bacteria</taxon>
        <taxon>Bacillati</taxon>
        <taxon>Actinomycetota</taxon>
        <taxon>Actinomycetes</taxon>
        <taxon>Kitasatosporales</taxon>
        <taxon>Streptomycetaceae</taxon>
        <taxon>Streptomyces</taxon>
    </lineage>
</organism>
<evidence type="ECO:0000313" key="1">
    <source>
        <dbReference type="EMBL" id="MPY39221.1"/>
    </source>
</evidence>
<dbReference type="InterPro" id="IPR036291">
    <property type="entry name" value="NAD(P)-bd_dom_sf"/>
</dbReference>
<dbReference type="OrthoDB" id="9799818at2"/>
<gene>
    <name evidence="1" type="ORF">FNH04_04550</name>
</gene>
<proteinExistence type="predicted"/>
<accession>A0A5N8VVC0</accession>
<comment type="caution">
    <text evidence="1">The sequence shown here is derived from an EMBL/GenBank/DDBJ whole genome shotgun (WGS) entry which is preliminary data.</text>
</comment>
<dbReference type="PANTHER" id="PTHR43431:SF7">
    <property type="entry name" value="OXIDOREDUCTASE, SHORT CHAIN DEHYDROGENASE_REDUCTASE FAMILY (AFU_ORTHOLOGUE AFUA_5G14000)"/>
    <property type="match status" value="1"/>
</dbReference>
<dbReference type="PANTHER" id="PTHR43431">
    <property type="entry name" value="OXIDOREDUCTASE, SHORT CHAIN DEHYDROGENASE/REDUCTASE FAMILY (AFU_ORTHOLOGUE AFUA_5G14000)"/>
    <property type="match status" value="1"/>
</dbReference>
<dbReference type="Pfam" id="PF00106">
    <property type="entry name" value="adh_short"/>
    <property type="match status" value="1"/>
</dbReference>
<keyword evidence="2" id="KW-1185">Reference proteome</keyword>
<sequence>MPVIAIVGAGPGMGLAIARRFGSEGFDVALLARSRDKLDDLVAQLADEGIQAAGFTADVTRPDTLREALAAAESRFGPIDVLEYSPANHALGGVSVLETAREDLQPQFEHYVYGALTAVSQVLPGMLRRGSGTLLLSTGASSVRPLGGTFGSIGIAAAALRNYALALNVDLAEHGVHATHVAIGVMIGSGPGTEAATIAEHYWQAHTKRDQAEIVHAMPGGPW</sequence>
<dbReference type="InterPro" id="IPR002347">
    <property type="entry name" value="SDR_fam"/>
</dbReference>
<dbReference type="SUPFAM" id="SSF51735">
    <property type="entry name" value="NAD(P)-binding Rossmann-fold domains"/>
    <property type="match status" value="1"/>
</dbReference>
<reference evidence="1 2" key="1">
    <citation type="submission" date="2019-07" db="EMBL/GenBank/DDBJ databases">
        <title>New species of Amycolatopsis and Streptomyces.</title>
        <authorList>
            <person name="Duangmal K."/>
            <person name="Teo W.F.A."/>
            <person name="Lipun K."/>
        </authorList>
    </citation>
    <scope>NUCLEOTIDE SEQUENCE [LARGE SCALE GENOMIC DNA]</scope>
    <source>
        <strain evidence="1 2">TISTR 2346</strain>
    </source>
</reference>
<protein>
    <submittedName>
        <fullName evidence="1">SDR family NAD(P)-dependent oxidoreductase</fullName>
    </submittedName>
</protein>
<name>A0A5N8VVC0_9ACTN</name>
<dbReference type="EMBL" id="VJZE01000015">
    <property type="protein sequence ID" value="MPY39221.1"/>
    <property type="molecule type" value="Genomic_DNA"/>
</dbReference>
<dbReference type="AlphaFoldDB" id="A0A5N8VVC0"/>